<dbReference type="EMBL" id="GL945444">
    <property type="protein sequence ID" value="EGO19162.1"/>
    <property type="molecule type" value="Genomic_DNA"/>
</dbReference>
<dbReference type="GeneID" id="18821361"/>
<evidence type="ECO:0000313" key="1">
    <source>
        <dbReference type="EMBL" id="EGO19162.1"/>
    </source>
</evidence>
<dbReference type="RefSeq" id="XP_007323883.1">
    <property type="nucleotide sequence ID" value="XM_007323821.1"/>
</dbReference>
<proteinExistence type="predicted"/>
<dbReference type="AlphaFoldDB" id="F8PBV9"/>
<accession>F8PBV9</accession>
<reference evidence="1" key="1">
    <citation type="submission" date="2011-04" db="EMBL/GenBank/DDBJ databases">
        <title>Evolution of plant cell wall degrading machinery underlies the functional diversity of forest fungi.</title>
        <authorList>
            <consortium name="US DOE Joint Genome Institute (JGI-PGF)"/>
            <person name="Eastwood D.C."/>
            <person name="Floudas D."/>
            <person name="Binder M."/>
            <person name="Majcherczyk A."/>
            <person name="Schneider P."/>
            <person name="Aerts A."/>
            <person name="Asiegbu F.O."/>
            <person name="Baker S.E."/>
            <person name="Barry K."/>
            <person name="Bendiksby M."/>
            <person name="Blumentritt M."/>
            <person name="Coutinho P.M."/>
            <person name="Cullen D."/>
            <person name="Cullen D."/>
            <person name="Gathman A."/>
            <person name="Goodell B."/>
            <person name="Henrissat B."/>
            <person name="Ihrmark K."/>
            <person name="Kauserud H."/>
            <person name="Kohler A."/>
            <person name="LaButti K."/>
            <person name="Lapidus A."/>
            <person name="Lavin J.L."/>
            <person name="Lee Y.-H."/>
            <person name="Lindquist E."/>
            <person name="Lilly W."/>
            <person name="Lucas S."/>
            <person name="Morin E."/>
            <person name="Murat C."/>
            <person name="Oguiza J.A."/>
            <person name="Park J."/>
            <person name="Pisabarro A.G."/>
            <person name="Riley R."/>
            <person name="Rosling A."/>
            <person name="Salamov A."/>
            <person name="Schmidt O."/>
            <person name="Schmutz J."/>
            <person name="Skrede I."/>
            <person name="Stenlid J."/>
            <person name="Wiebenga A."/>
            <person name="Xie X."/>
            <person name="Kues U."/>
            <person name="Hibbett D.S."/>
            <person name="Hoffmeister D."/>
            <person name="Hogberg N."/>
            <person name="Martin F."/>
            <person name="Grigoriev I.V."/>
            <person name="Watkinson S.C."/>
        </authorList>
    </citation>
    <scope>NUCLEOTIDE SEQUENCE</scope>
    <source>
        <strain evidence="1">S7.9</strain>
    </source>
</reference>
<dbReference type="KEGG" id="sla:SERLADRAFT_479506"/>
<protein>
    <submittedName>
        <fullName evidence="1">Uncharacterized protein</fullName>
    </submittedName>
</protein>
<organism>
    <name type="scientific">Serpula lacrymans var. lacrymans (strain S7.9)</name>
    <name type="common">Dry rot fungus</name>
    <dbReference type="NCBI Taxonomy" id="578457"/>
    <lineage>
        <taxon>Eukaryota</taxon>
        <taxon>Fungi</taxon>
        <taxon>Dikarya</taxon>
        <taxon>Basidiomycota</taxon>
        <taxon>Agaricomycotina</taxon>
        <taxon>Agaricomycetes</taxon>
        <taxon>Agaricomycetidae</taxon>
        <taxon>Boletales</taxon>
        <taxon>Coniophorineae</taxon>
        <taxon>Serpulaceae</taxon>
        <taxon>Serpula</taxon>
    </lineage>
</organism>
<dbReference type="Proteomes" id="UP000008064">
    <property type="component" value="Unassembled WGS sequence"/>
</dbReference>
<dbReference type="HOGENOM" id="CLU_2387541_0_0_1"/>
<name>F8PBV9_SERL9</name>
<sequence>MVMTKKNVPLNPLHESREWRIAGFKSDIKLYVGRGFQGVIATGESLGNSEATFLTCARSTSRDMIAIMNSNNPYKMPWVVIHFALKILGCLRYS</sequence>
<gene>
    <name evidence="1" type="ORF">SERLADRAFT_479506</name>
</gene>